<feature type="region of interest" description="Disordered" evidence="1">
    <location>
        <begin position="205"/>
        <end position="232"/>
    </location>
</feature>
<dbReference type="OrthoDB" id="10494379at2759"/>
<sequence length="604" mass="67623">MSADVHTNRLAKLKTLAKLAGPATRNYDGGHKMSSQKRKRDKAQEQLRTRMRQRINGNGNSSTLIHSKRSSSILEGSGDTSLSPRMKHSSSMEVTPRDLQGNNFWRTQQDRYNTLTGMQSTENSKQAKISTNQTVPLQELVDRVWHRKEQHFGHESKVSPMTIRAYKPPVAPYAMQQSSHVKKIVKMKPIQRSDRDDKGPFVLVLQRNGGDETQSQPRGRRRDRLKTTDDFGTSETRVKLNPVVTSQILPPVSGNKSPSELKTWRPALDTVHQPNVLPEAEDRSVTNYRLQLQHANKLAEARFEFQHQVPSNKTVEEMTMQTLHPLPPIQSVYPANGSEGPTEDCVEAVTKTDPQQRTPNEQTLDRTSSKSEILNLKKSQKEAKRQKQVESEEFTLLRTRKRFTNKTKQFKSELERARQLSAIEEDLSSLSSARLRSSSGRQPSFSSSSANSLNRIHEGSVPNSTVIHEDASESNSDNSGYGRPEGLVRSLSIPNQNAIPLAPPTSPSVDHESQWDNSVIMNVDIMTSNLEASVFDEFSNSSGSMGDHKQLEITSAPGLSTNGDDVIVPPHETQGEDAMIWVEGDLPFQGSTVEHQDTMSEHTR</sequence>
<dbReference type="KEGG" id="spu:752531"/>
<organism evidence="2 3">
    <name type="scientific">Strongylocentrotus purpuratus</name>
    <name type="common">Purple sea urchin</name>
    <dbReference type="NCBI Taxonomy" id="7668"/>
    <lineage>
        <taxon>Eukaryota</taxon>
        <taxon>Metazoa</taxon>
        <taxon>Echinodermata</taxon>
        <taxon>Eleutherozoa</taxon>
        <taxon>Echinozoa</taxon>
        <taxon>Echinoidea</taxon>
        <taxon>Euechinoidea</taxon>
        <taxon>Echinacea</taxon>
        <taxon>Camarodonta</taxon>
        <taxon>Echinidea</taxon>
        <taxon>Strongylocentrotidae</taxon>
        <taxon>Strongylocentrotus</taxon>
    </lineage>
</organism>
<dbReference type="RefSeq" id="XP_001179447.3">
    <property type="nucleotide sequence ID" value="XM_001179447.4"/>
</dbReference>
<dbReference type="OMA" id="ADVHTNR"/>
<name>A0A7M7G9F0_STRPU</name>
<dbReference type="AlphaFoldDB" id="A0A7M7G9F0"/>
<evidence type="ECO:0000256" key="1">
    <source>
        <dbReference type="SAM" id="MobiDB-lite"/>
    </source>
</evidence>
<keyword evidence="3" id="KW-1185">Reference proteome</keyword>
<dbReference type="GeneID" id="752531"/>
<dbReference type="Proteomes" id="UP000007110">
    <property type="component" value="Unassembled WGS sequence"/>
</dbReference>
<feature type="region of interest" description="Disordered" evidence="1">
    <location>
        <begin position="350"/>
        <end position="391"/>
    </location>
</feature>
<feature type="compositionally biased region" description="Basic and acidic residues" evidence="1">
    <location>
        <begin position="379"/>
        <end position="390"/>
    </location>
</feature>
<feature type="region of interest" description="Disordered" evidence="1">
    <location>
        <begin position="16"/>
        <end position="97"/>
    </location>
</feature>
<feature type="compositionally biased region" description="Polar residues" evidence="1">
    <location>
        <begin position="55"/>
        <end position="93"/>
    </location>
</feature>
<evidence type="ECO:0000313" key="3">
    <source>
        <dbReference type="Proteomes" id="UP000007110"/>
    </source>
</evidence>
<feature type="region of interest" description="Disordered" evidence="1">
    <location>
        <begin position="469"/>
        <end position="488"/>
    </location>
</feature>
<dbReference type="InParanoid" id="A0A7M7G9F0"/>
<feature type="compositionally biased region" description="Low complexity" evidence="1">
    <location>
        <begin position="433"/>
        <end position="452"/>
    </location>
</feature>
<accession>A0A7M7G9F0</accession>
<reference evidence="3" key="1">
    <citation type="submission" date="2015-02" db="EMBL/GenBank/DDBJ databases">
        <title>Genome sequencing for Strongylocentrotus purpuratus.</title>
        <authorList>
            <person name="Murali S."/>
            <person name="Liu Y."/>
            <person name="Vee V."/>
            <person name="English A."/>
            <person name="Wang M."/>
            <person name="Skinner E."/>
            <person name="Han Y."/>
            <person name="Muzny D.M."/>
            <person name="Worley K.C."/>
            <person name="Gibbs R.A."/>
        </authorList>
    </citation>
    <scope>NUCLEOTIDE SEQUENCE</scope>
</reference>
<proteinExistence type="predicted"/>
<protein>
    <submittedName>
        <fullName evidence="2">Uncharacterized protein</fullName>
    </submittedName>
</protein>
<evidence type="ECO:0000313" key="2">
    <source>
        <dbReference type="EnsemblMetazoa" id="XP_001179447"/>
    </source>
</evidence>
<reference evidence="2" key="2">
    <citation type="submission" date="2021-01" db="UniProtKB">
        <authorList>
            <consortium name="EnsemblMetazoa"/>
        </authorList>
    </citation>
    <scope>IDENTIFICATION</scope>
</reference>
<dbReference type="EnsemblMetazoa" id="XM_001179447">
    <property type="protein sequence ID" value="XP_001179447"/>
    <property type="gene ID" value="LOC752531"/>
</dbReference>
<feature type="region of interest" description="Disordered" evidence="1">
    <location>
        <begin position="433"/>
        <end position="457"/>
    </location>
</feature>
<feature type="compositionally biased region" description="Polar residues" evidence="1">
    <location>
        <begin position="352"/>
        <end position="362"/>
    </location>
</feature>